<name>A0A9N9AV98_9GLOM</name>
<reference evidence="5" key="1">
    <citation type="submission" date="2021-06" db="EMBL/GenBank/DDBJ databases">
        <authorList>
            <person name="Kallberg Y."/>
            <person name="Tangrot J."/>
            <person name="Rosling A."/>
        </authorList>
    </citation>
    <scope>NUCLEOTIDE SEQUENCE</scope>
    <source>
        <strain evidence="5">IA702</strain>
    </source>
</reference>
<dbReference type="PANTHER" id="PTHR12001:SF44">
    <property type="entry name" value="GERANYLGERANYL PYROPHOSPHATE SYNTHASE"/>
    <property type="match status" value="1"/>
</dbReference>
<dbReference type="SFLD" id="SFLDS00005">
    <property type="entry name" value="Isoprenoid_Synthase_Type_I"/>
    <property type="match status" value="1"/>
</dbReference>
<accession>A0A9N9AV98</accession>
<dbReference type="OrthoDB" id="6921389at2759"/>
<keyword evidence="1" id="KW-0479">Metal-binding</keyword>
<organism evidence="5 6">
    <name type="scientific">Paraglomus occultum</name>
    <dbReference type="NCBI Taxonomy" id="144539"/>
    <lineage>
        <taxon>Eukaryota</taxon>
        <taxon>Fungi</taxon>
        <taxon>Fungi incertae sedis</taxon>
        <taxon>Mucoromycota</taxon>
        <taxon>Glomeromycotina</taxon>
        <taxon>Glomeromycetes</taxon>
        <taxon>Paraglomerales</taxon>
        <taxon>Paraglomeraceae</taxon>
        <taxon>Paraglomus</taxon>
    </lineage>
</organism>
<evidence type="ECO:0000256" key="4">
    <source>
        <dbReference type="SAM" id="MobiDB-lite"/>
    </source>
</evidence>
<dbReference type="PROSITE" id="PS00444">
    <property type="entry name" value="POLYPRENYL_SYNTHASE_2"/>
    <property type="match status" value="1"/>
</dbReference>
<evidence type="ECO:0000256" key="1">
    <source>
        <dbReference type="ARBA" id="ARBA00022723"/>
    </source>
</evidence>
<dbReference type="InterPro" id="IPR008949">
    <property type="entry name" value="Isoprenoid_synthase_dom_sf"/>
</dbReference>
<dbReference type="CDD" id="cd00685">
    <property type="entry name" value="Trans_IPPS_HT"/>
    <property type="match status" value="1"/>
</dbReference>
<feature type="region of interest" description="Disordered" evidence="4">
    <location>
        <begin position="42"/>
        <end position="62"/>
    </location>
</feature>
<proteinExistence type="inferred from homology"/>
<dbReference type="Pfam" id="PF00348">
    <property type="entry name" value="polyprenyl_synt"/>
    <property type="match status" value="1"/>
</dbReference>
<evidence type="ECO:0000256" key="3">
    <source>
        <dbReference type="RuleBase" id="RU004466"/>
    </source>
</evidence>
<feature type="compositionally biased region" description="Basic and acidic residues" evidence="4">
    <location>
        <begin position="42"/>
        <end position="55"/>
    </location>
</feature>
<dbReference type="InterPro" id="IPR033749">
    <property type="entry name" value="Polyprenyl_synt_CS"/>
</dbReference>
<keyword evidence="3" id="KW-0808">Transferase</keyword>
<protein>
    <submittedName>
        <fullName evidence="5">4912_t:CDS:1</fullName>
    </submittedName>
</protein>
<dbReference type="GO" id="GO:0008299">
    <property type="term" value="P:isoprenoid biosynthetic process"/>
    <property type="evidence" value="ECO:0007669"/>
    <property type="project" value="InterPro"/>
</dbReference>
<evidence type="ECO:0000256" key="2">
    <source>
        <dbReference type="ARBA" id="ARBA00022842"/>
    </source>
</evidence>
<dbReference type="AlphaFoldDB" id="A0A9N9AV98"/>
<comment type="similarity">
    <text evidence="3">Belongs to the FPP/GGPP synthase family.</text>
</comment>
<dbReference type="GO" id="GO:0046872">
    <property type="term" value="F:metal ion binding"/>
    <property type="evidence" value="ECO:0007669"/>
    <property type="project" value="UniProtKB-KW"/>
</dbReference>
<keyword evidence="6" id="KW-1185">Reference proteome</keyword>
<dbReference type="SUPFAM" id="SSF48576">
    <property type="entry name" value="Terpenoid synthases"/>
    <property type="match status" value="1"/>
</dbReference>
<sequence>MSRHRNTFNILKGKIQGVFHSHSSSISEKELKDFKELYNKKDNETSKDNKERSESADTSTIEGLINTRAVTDTATEILPESASSTAQQMSRVKSTTMLKMETNASWIKQLGPISFTSLSVGANNPPLVGKDKILLEPYNYLLANPGKEIRTKLIEAFDYWLKLPKEQMKIITKVVTMLHTASLLIDDVEDFSELRRGVPAAHQIYGTPATINCANYVYFLALDELAKLNNPRVYQIFTDELLSLHRGQGMELYWRDTLTCPSEEEFIEMVSNKTGGLLRLAIKLMQEASESNVDYVNLVNIIGIHFQIRDDYMNLQSQKYIDNKGFCEDLTEGKFSFPIMHSIQSDSSSRQLIHILKQHTTSIELKQYAVKLMQNTNSFAYTRKYLAKTEASARTEIARLGGNPMLEKIMDMLSVPEDNNAEMP</sequence>
<gene>
    <name evidence="5" type="ORF">POCULU_LOCUS4628</name>
</gene>
<dbReference type="Gene3D" id="1.10.600.10">
    <property type="entry name" value="Farnesyl Diphosphate Synthase"/>
    <property type="match status" value="1"/>
</dbReference>
<dbReference type="PANTHER" id="PTHR12001">
    <property type="entry name" value="GERANYLGERANYL PYROPHOSPHATE SYNTHASE"/>
    <property type="match status" value="1"/>
</dbReference>
<dbReference type="GO" id="GO:0004659">
    <property type="term" value="F:prenyltransferase activity"/>
    <property type="evidence" value="ECO:0007669"/>
    <property type="project" value="InterPro"/>
</dbReference>
<dbReference type="InterPro" id="IPR000092">
    <property type="entry name" value="Polyprenyl_synt"/>
</dbReference>
<dbReference type="EMBL" id="CAJVPJ010000615">
    <property type="protein sequence ID" value="CAG8542934.1"/>
    <property type="molecule type" value="Genomic_DNA"/>
</dbReference>
<evidence type="ECO:0000313" key="6">
    <source>
        <dbReference type="Proteomes" id="UP000789572"/>
    </source>
</evidence>
<dbReference type="Proteomes" id="UP000789572">
    <property type="component" value="Unassembled WGS sequence"/>
</dbReference>
<dbReference type="PROSITE" id="PS00723">
    <property type="entry name" value="POLYPRENYL_SYNTHASE_1"/>
    <property type="match status" value="1"/>
</dbReference>
<keyword evidence="2" id="KW-0460">Magnesium</keyword>
<comment type="caution">
    <text evidence="5">The sequence shown here is derived from an EMBL/GenBank/DDBJ whole genome shotgun (WGS) entry which is preliminary data.</text>
</comment>
<evidence type="ECO:0000313" key="5">
    <source>
        <dbReference type="EMBL" id="CAG8542934.1"/>
    </source>
</evidence>